<protein>
    <submittedName>
        <fullName evidence="7">Electron transfer flavoprotein subunit alpha</fullName>
    </submittedName>
</protein>
<keyword evidence="4" id="KW-0411">Iron-sulfur</keyword>
<dbReference type="PROSITE" id="PS51379">
    <property type="entry name" value="4FE4S_FER_2"/>
    <property type="match status" value="2"/>
</dbReference>
<dbReference type="Gene3D" id="3.40.50.1220">
    <property type="entry name" value="TPP-binding domain"/>
    <property type="match status" value="1"/>
</dbReference>
<dbReference type="InterPro" id="IPR017896">
    <property type="entry name" value="4Fe4S_Fe-S-bd"/>
</dbReference>
<dbReference type="Proteomes" id="UP000886884">
    <property type="component" value="Unassembled WGS sequence"/>
</dbReference>
<dbReference type="EMBL" id="DVOT01000041">
    <property type="protein sequence ID" value="HIV26737.1"/>
    <property type="molecule type" value="Genomic_DNA"/>
</dbReference>
<dbReference type="GO" id="GO:0051536">
    <property type="term" value="F:iron-sulfur cluster binding"/>
    <property type="evidence" value="ECO:0007669"/>
    <property type="project" value="UniProtKB-KW"/>
</dbReference>
<dbReference type="Pfam" id="PF01012">
    <property type="entry name" value="ETF"/>
    <property type="match status" value="1"/>
</dbReference>
<feature type="binding site" evidence="5">
    <location>
        <position position="358"/>
    </location>
    <ligand>
        <name>FAD</name>
        <dbReference type="ChEBI" id="CHEBI:57692"/>
    </ligand>
</feature>
<reference evidence="7" key="1">
    <citation type="submission" date="2020-10" db="EMBL/GenBank/DDBJ databases">
        <authorList>
            <person name="Gilroy R."/>
        </authorList>
    </citation>
    <scope>NUCLEOTIDE SEQUENCE</scope>
    <source>
        <strain evidence="7">CHK183-6373</strain>
    </source>
</reference>
<dbReference type="Pfam" id="PF12838">
    <property type="entry name" value="Fer4_7"/>
    <property type="match status" value="1"/>
</dbReference>
<comment type="cofactor">
    <cofactor evidence="5">
        <name>FAD</name>
        <dbReference type="ChEBI" id="CHEBI:57692"/>
    </cofactor>
    <text evidence="5">Binds 1 FAD per dimer.</text>
</comment>
<evidence type="ECO:0000259" key="6">
    <source>
        <dbReference type="PROSITE" id="PS51379"/>
    </source>
</evidence>
<evidence type="ECO:0000256" key="4">
    <source>
        <dbReference type="ARBA" id="ARBA00023014"/>
    </source>
</evidence>
<dbReference type="SUPFAM" id="SSF54862">
    <property type="entry name" value="4Fe-4S ferredoxins"/>
    <property type="match status" value="1"/>
</dbReference>
<feature type="binding site" evidence="5">
    <location>
        <begin position="306"/>
        <end position="307"/>
    </location>
    <ligand>
        <name>FAD</name>
        <dbReference type="ChEBI" id="CHEBI:57692"/>
    </ligand>
</feature>
<sequence>MAQIILNKNACAGCGACARACPFAAIEMRGQYPQILDACRVCGLCVRACPFGALKKEEIAREAADLSQYKGIFVFAEIANGRPHPVALELLGKARALLGARKEPVRAVVAGENALDCARELCHWGADEVLLYDSPEFSAFRADAYADALEDAILAYKPAAVLVGATALGRSLAPRVAARLKTGLTADCTGLELREDGGLVQTRPAFGGDIMAQIVTPRTRPQFATVRYRVMEALPRTDEPTGQVVLRAIPPIRSQARMLESQPIPPARSISEADILVAAGRGVRKETDLQMLRELATLLGGELAVSRPLVERGWETNARQIGLSGRAVRPRLLITCGISGAVQFTAAMSGAQRVVAINTDPEAPIFRRADIAVVADLYEAVPRLIAAAKEGKHDR</sequence>
<accession>A0A9D1P5M2</accession>
<comment type="similarity">
    <text evidence="1">Belongs to the ETF alpha-subunit/FixB family.</text>
</comment>
<dbReference type="InterPro" id="IPR033947">
    <property type="entry name" value="ETF_alpha_N"/>
</dbReference>
<dbReference type="InterPro" id="IPR014731">
    <property type="entry name" value="ETF_asu_C"/>
</dbReference>
<evidence type="ECO:0000256" key="5">
    <source>
        <dbReference type="PIRSR" id="PIRSR000089-1"/>
    </source>
</evidence>
<dbReference type="GO" id="GO:0046872">
    <property type="term" value="F:metal ion binding"/>
    <property type="evidence" value="ECO:0007669"/>
    <property type="project" value="UniProtKB-KW"/>
</dbReference>
<dbReference type="Pfam" id="PF00766">
    <property type="entry name" value="ETF_alpha"/>
    <property type="match status" value="1"/>
</dbReference>
<dbReference type="SUPFAM" id="SSF52467">
    <property type="entry name" value="DHS-like NAD/FAD-binding domain"/>
    <property type="match status" value="1"/>
</dbReference>
<dbReference type="Gene3D" id="3.30.70.20">
    <property type="match status" value="1"/>
</dbReference>
<dbReference type="PIRSF" id="PIRSF000089">
    <property type="entry name" value="Electra_flavoP_a"/>
    <property type="match status" value="1"/>
</dbReference>
<feature type="domain" description="4Fe-4S ferredoxin-type" evidence="6">
    <location>
        <begin position="32"/>
        <end position="59"/>
    </location>
</feature>
<dbReference type="AlphaFoldDB" id="A0A9D1P5M2"/>
<evidence type="ECO:0000256" key="1">
    <source>
        <dbReference type="ARBA" id="ARBA00005817"/>
    </source>
</evidence>
<keyword evidence="5" id="KW-0285">Flavoprotein</keyword>
<keyword evidence="2" id="KW-0479">Metal-binding</keyword>
<dbReference type="SMART" id="SM00893">
    <property type="entry name" value="ETF"/>
    <property type="match status" value="1"/>
</dbReference>
<dbReference type="GO" id="GO:0050660">
    <property type="term" value="F:flavin adenine dinucleotide binding"/>
    <property type="evidence" value="ECO:0007669"/>
    <property type="project" value="InterPro"/>
</dbReference>
<dbReference type="GO" id="GO:0009055">
    <property type="term" value="F:electron transfer activity"/>
    <property type="evidence" value="ECO:0007669"/>
    <property type="project" value="InterPro"/>
</dbReference>
<dbReference type="PANTHER" id="PTHR43153:SF1">
    <property type="entry name" value="ELECTRON TRANSFER FLAVOPROTEIN SUBUNIT ALPHA, MITOCHONDRIAL"/>
    <property type="match status" value="1"/>
</dbReference>
<dbReference type="PANTHER" id="PTHR43153">
    <property type="entry name" value="ELECTRON TRANSFER FLAVOPROTEIN ALPHA"/>
    <property type="match status" value="1"/>
</dbReference>
<feature type="binding site" evidence="5">
    <location>
        <position position="281"/>
    </location>
    <ligand>
        <name>FAD</name>
        <dbReference type="ChEBI" id="CHEBI:57692"/>
    </ligand>
</feature>
<keyword evidence="5" id="KW-0274">FAD</keyword>
<feature type="domain" description="4Fe-4S ferredoxin-type" evidence="6">
    <location>
        <begin position="2"/>
        <end position="31"/>
    </location>
</feature>
<dbReference type="InterPro" id="IPR001308">
    <property type="entry name" value="ETF_a/FixB"/>
</dbReference>
<feature type="binding site" evidence="5">
    <location>
        <begin position="320"/>
        <end position="324"/>
    </location>
    <ligand>
        <name>FAD</name>
        <dbReference type="ChEBI" id="CHEBI:57692"/>
    </ligand>
</feature>
<comment type="caution">
    <text evidence="7">The sequence shown here is derived from an EMBL/GenBank/DDBJ whole genome shotgun (WGS) entry which is preliminary data.</text>
</comment>
<name>A0A9D1P5M2_9FIRM</name>
<dbReference type="InterPro" id="IPR014730">
    <property type="entry name" value="ETF_a/b_N"/>
</dbReference>
<dbReference type="InterPro" id="IPR014729">
    <property type="entry name" value="Rossmann-like_a/b/a_fold"/>
</dbReference>
<keyword evidence="3" id="KW-0408">Iron</keyword>
<evidence type="ECO:0000313" key="8">
    <source>
        <dbReference type="Proteomes" id="UP000886884"/>
    </source>
</evidence>
<organism evidence="7 8">
    <name type="scientific">Candidatus Ornithocaccomicrobium faecavium</name>
    <dbReference type="NCBI Taxonomy" id="2840890"/>
    <lineage>
        <taxon>Bacteria</taxon>
        <taxon>Bacillati</taxon>
        <taxon>Bacillota</taxon>
        <taxon>Clostridia</taxon>
        <taxon>Candidatus Ornithocaccomicrobium</taxon>
    </lineage>
</organism>
<evidence type="ECO:0000256" key="3">
    <source>
        <dbReference type="ARBA" id="ARBA00023004"/>
    </source>
</evidence>
<dbReference type="Gene3D" id="3.40.50.620">
    <property type="entry name" value="HUPs"/>
    <property type="match status" value="1"/>
</dbReference>
<dbReference type="CDD" id="cd01715">
    <property type="entry name" value="ETF_alpha"/>
    <property type="match status" value="1"/>
</dbReference>
<proteinExistence type="inferred from homology"/>
<evidence type="ECO:0000256" key="2">
    <source>
        <dbReference type="ARBA" id="ARBA00022723"/>
    </source>
</evidence>
<dbReference type="InterPro" id="IPR029035">
    <property type="entry name" value="DHS-like_NAD/FAD-binding_dom"/>
</dbReference>
<reference evidence="7" key="2">
    <citation type="journal article" date="2021" name="PeerJ">
        <title>Extensive microbial diversity within the chicken gut microbiome revealed by metagenomics and culture.</title>
        <authorList>
            <person name="Gilroy R."/>
            <person name="Ravi A."/>
            <person name="Getino M."/>
            <person name="Pursley I."/>
            <person name="Horton D.L."/>
            <person name="Alikhan N.F."/>
            <person name="Baker D."/>
            <person name="Gharbi K."/>
            <person name="Hall N."/>
            <person name="Watson M."/>
            <person name="Adriaenssens E.M."/>
            <person name="Foster-Nyarko E."/>
            <person name="Jarju S."/>
            <person name="Secka A."/>
            <person name="Antonio M."/>
            <person name="Oren A."/>
            <person name="Chaudhuri R.R."/>
            <person name="La Ragione R."/>
            <person name="Hildebrand F."/>
            <person name="Pallen M.J."/>
        </authorList>
    </citation>
    <scope>NUCLEOTIDE SEQUENCE</scope>
    <source>
        <strain evidence="7">CHK183-6373</strain>
    </source>
</reference>
<dbReference type="SUPFAM" id="SSF52402">
    <property type="entry name" value="Adenine nucleotide alpha hydrolases-like"/>
    <property type="match status" value="1"/>
</dbReference>
<dbReference type="InterPro" id="IPR017900">
    <property type="entry name" value="4Fe4S_Fe_S_CS"/>
</dbReference>
<evidence type="ECO:0000313" key="7">
    <source>
        <dbReference type="EMBL" id="HIV26737.1"/>
    </source>
</evidence>
<dbReference type="PROSITE" id="PS00198">
    <property type="entry name" value="4FE4S_FER_1"/>
    <property type="match status" value="2"/>
</dbReference>
<dbReference type="GO" id="GO:0033539">
    <property type="term" value="P:fatty acid beta-oxidation using acyl-CoA dehydrogenase"/>
    <property type="evidence" value="ECO:0007669"/>
    <property type="project" value="TreeGrafter"/>
</dbReference>
<gene>
    <name evidence="7" type="ORF">IAA64_02115</name>
</gene>